<dbReference type="GO" id="GO:0016746">
    <property type="term" value="F:acyltransferase activity"/>
    <property type="evidence" value="ECO:0007669"/>
    <property type="project" value="UniProtKB-KW"/>
</dbReference>
<feature type="binding site" evidence="6">
    <location>
        <position position="69"/>
    </location>
    <ligand>
        <name>substrate</name>
    </ligand>
</feature>
<evidence type="ECO:0000313" key="9">
    <source>
        <dbReference type="Proteomes" id="UP000298264"/>
    </source>
</evidence>
<dbReference type="NCBIfam" id="TIGR03570">
    <property type="entry name" value="NeuD_NnaD"/>
    <property type="match status" value="1"/>
</dbReference>
<dbReference type="OrthoDB" id="9794407at2"/>
<dbReference type="InterPro" id="IPR018357">
    <property type="entry name" value="Hexapep_transf_CS"/>
</dbReference>
<reference evidence="8" key="1">
    <citation type="journal article" date="2019" name="PLoS Negl. Trop. Dis.">
        <title>Revisiting the worldwide diversity of Leptospira species in the environment.</title>
        <authorList>
            <person name="Vincent A.T."/>
            <person name="Schiettekatte O."/>
            <person name="Bourhy P."/>
            <person name="Veyrier F.J."/>
            <person name="Picardeau M."/>
        </authorList>
    </citation>
    <scope>NUCLEOTIDE SEQUENCE [LARGE SCALE GENOMIC DNA]</scope>
    <source>
        <strain evidence="8">201400974</strain>
    </source>
</reference>
<sequence>MERKNYLIACGGHGRVLLDTLLLNQVNVDGIIDPNMKEGTQVFGITVIGDDSFILSLNPSEIRLINGIGVQKNTNKRKEIYEEWTFLGYEFLGGIHPSALISSECSLSSSAQIMAGAVLQNRVIIKDNAVINTRASIDHDCSIGKHAFVSPGAIVCGGVTIGDSAFVGAGAILLPGLIIGENAVIGAGAVVTKNVPPNVCLTGNPARIVKS</sequence>
<keyword evidence="2 8" id="KW-0808">Transferase</keyword>
<dbReference type="InterPro" id="IPR020019">
    <property type="entry name" value="AcTrfase_PglD-like"/>
</dbReference>
<dbReference type="SUPFAM" id="SSF51161">
    <property type="entry name" value="Trimeric LpxA-like enzymes"/>
    <property type="match status" value="1"/>
</dbReference>
<evidence type="ECO:0000259" key="7">
    <source>
        <dbReference type="Pfam" id="PF17836"/>
    </source>
</evidence>
<organism evidence="8 9">
    <name type="scientific">Leptospira ilyithenensis</name>
    <dbReference type="NCBI Taxonomy" id="2484901"/>
    <lineage>
        <taxon>Bacteria</taxon>
        <taxon>Pseudomonadati</taxon>
        <taxon>Spirochaetota</taxon>
        <taxon>Spirochaetia</taxon>
        <taxon>Leptospirales</taxon>
        <taxon>Leptospiraceae</taxon>
        <taxon>Leptospira</taxon>
    </lineage>
</organism>
<dbReference type="RefSeq" id="WP_135764976.1">
    <property type="nucleotide sequence ID" value="NZ_RQHV01000061.1"/>
</dbReference>
<dbReference type="EMBL" id="RQHV01000061">
    <property type="protein sequence ID" value="TGN07997.1"/>
    <property type="molecule type" value="Genomic_DNA"/>
</dbReference>
<dbReference type="InterPro" id="IPR041561">
    <property type="entry name" value="PglD_N"/>
</dbReference>
<keyword evidence="3" id="KW-0677">Repeat</keyword>
<dbReference type="PANTHER" id="PTHR43300">
    <property type="entry name" value="ACETYLTRANSFERASE"/>
    <property type="match status" value="1"/>
</dbReference>
<dbReference type="AlphaFoldDB" id="A0A4R9LMS4"/>
<feature type="site" description="Increases basicity of active site His" evidence="5">
    <location>
        <position position="140"/>
    </location>
</feature>
<dbReference type="Pfam" id="PF17836">
    <property type="entry name" value="PglD_N"/>
    <property type="match status" value="1"/>
</dbReference>
<protein>
    <submittedName>
        <fullName evidence="8">Acetyltransferase</fullName>
    </submittedName>
</protein>
<dbReference type="Gene3D" id="3.40.50.20">
    <property type="match status" value="1"/>
</dbReference>
<keyword evidence="4" id="KW-0012">Acyltransferase</keyword>
<proteinExistence type="inferred from homology"/>
<dbReference type="PANTHER" id="PTHR43300:SF7">
    <property type="entry name" value="UDP-N-ACETYLBACILLOSAMINE N-ACETYLTRANSFERASE"/>
    <property type="match status" value="1"/>
</dbReference>
<name>A0A4R9LMS4_9LEPT</name>
<comment type="caution">
    <text evidence="8">The sequence shown here is derived from an EMBL/GenBank/DDBJ whole genome shotgun (WGS) entry which is preliminary data.</text>
</comment>
<evidence type="ECO:0000256" key="3">
    <source>
        <dbReference type="ARBA" id="ARBA00022737"/>
    </source>
</evidence>
<evidence type="ECO:0000256" key="6">
    <source>
        <dbReference type="PIRSR" id="PIRSR620019-2"/>
    </source>
</evidence>
<evidence type="ECO:0000256" key="5">
    <source>
        <dbReference type="PIRSR" id="PIRSR620019-1"/>
    </source>
</evidence>
<dbReference type="CDD" id="cd03360">
    <property type="entry name" value="LbH_AT_putative"/>
    <property type="match status" value="1"/>
</dbReference>
<dbReference type="InterPro" id="IPR011004">
    <property type="entry name" value="Trimer_LpxA-like_sf"/>
</dbReference>
<comment type="similarity">
    <text evidence="1">Belongs to the transferase hexapeptide repeat family.</text>
</comment>
<accession>A0A4R9LMS4</accession>
<dbReference type="InterPro" id="IPR050179">
    <property type="entry name" value="Trans_hexapeptide_repeat"/>
</dbReference>
<evidence type="ECO:0000256" key="2">
    <source>
        <dbReference type="ARBA" id="ARBA00022679"/>
    </source>
</evidence>
<dbReference type="Proteomes" id="UP000298264">
    <property type="component" value="Unassembled WGS sequence"/>
</dbReference>
<evidence type="ECO:0000313" key="8">
    <source>
        <dbReference type="EMBL" id="TGN07997.1"/>
    </source>
</evidence>
<dbReference type="PROSITE" id="PS00101">
    <property type="entry name" value="HEXAPEP_TRANSFERASES"/>
    <property type="match status" value="1"/>
</dbReference>
<gene>
    <name evidence="8" type="ORF">EHS11_13745</name>
</gene>
<evidence type="ECO:0000256" key="1">
    <source>
        <dbReference type="ARBA" id="ARBA00007274"/>
    </source>
</evidence>
<keyword evidence="9" id="KW-1185">Reference proteome</keyword>
<evidence type="ECO:0000256" key="4">
    <source>
        <dbReference type="ARBA" id="ARBA00023315"/>
    </source>
</evidence>
<dbReference type="Pfam" id="PF00132">
    <property type="entry name" value="Hexapep"/>
    <property type="match status" value="1"/>
</dbReference>
<dbReference type="Gene3D" id="2.160.10.10">
    <property type="entry name" value="Hexapeptide repeat proteins"/>
    <property type="match status" value="2"/>
</dbReference>
<feature type="active site" description="Proton acceptor" evidence="5">
    <location>
        <position position="139"/>
    </location>
</feature>
<feature type="domain" description="PglD N-terminal" evidence="7">
    <location>
        <begin position="7"/>
        <end position="83"/>
    </location>
</feature>
<dbReference type="InterPro" id="IPR001451">
    <property type="entry name" value="Hexapep"/>
</dbReference>